<evidence type="ECO:0000256" key="5">
    <source>
        <dbReference type="ARBA" id="ARBA00023136"/>
    </source>
</evidence>
<keyword evidence="10" id="KW-1185">Reference proteome</keyword>
<comment type="caution">
    <text evidence="9">The sequence shown here is derived from an EMBL/GenBank/DDBJ whole genome shotgun (WGS) entry which is preliminary data.</text>
</comment>
<feature type="region of interest" description="Disordered" evidence="7">
    <location>
        <begin position="653"/>
        <end position="676"/>
    </location>
</feature>
<keyword evidence="6" id="KW-0168">Coated pit</keyword>
<sequence length="1521" mass="170279">MSSAASGFLGRSSSNNSNMRGLVQFIADLRNARARELEEKRINKELANIRQKFKDGNLSGYHKKKYVCKLLYIYILGWDVDFGHLEAVNLISANKYSEKQIGYLAMTLFLHEKHELLHLVVNSIRKDLLDHNELFNCLALHAIANVGGREMGEALSGEVHRLLISPTSKAFVKKKASLTLLRLYRKNPDIVQPQWAERIISLMDDVDVGVALSVTSLVMALAQDNLNAYKGAYAKATARMKRIVIDGEYTPDYLYYKVPCPWLQVKLLRLLQYFPPSDDTHVRDMIRESLQKILNLAMEQTKNVQQNNAQNAVLFEAINLIIHLDNENALLKQISSRLGRFLTSRETNVRYLGLEAMTHLAARIDTLEPIKQHQDVILGSLKDRDISVRRKGLDLLYSMCDSSNAQVIVGELLHYLQNADFAIREEMVLKIAILTERYATDVQWYVDISLRLIAMAGDHVSDEVWQRVIQIVTNNEELQVYAAQHSLQYVKSDHCHETLVKIGAYILGEFGHLIADQPKCSPIEQFLALQSKVAACSSSTRAMILSCYVKFVNLFPEIKPQLLKAFQVFSHTLDSELQQRACEYLTLATMPTDDLLRTVCDEMPPFSERQSALLARVHQKHANTSDKRTWIVGGKDANADVAELKIAKEGGLRRTFSTNGNPPAANGGSNGTNGHGNGVNDLAGLDMNNIGPAEPKTKAPNLASAAHLSPNWEAGYNKLLLKAEGVLYEDGQIQVGVRSEYRGQMACLILYFKNKTPTALGSFTTTLDLDENEKGKLTWDVKNLPDSTIYQAGQSQQVVMFECKRVFDKSPTIRISYLAGALQAVTLKLPITAHKFMDPADLSAEDFFRRWKQIGGAPREAQHIFGLSPGKSDREMNEFFVRQTVEGFRWRVLDGVDPNAKNFVGASVLHTSEAGKFGCLMRLEPNYGTKMIRLTIRATDESVPAVLLKIMQERLAAGYTPEKFQAPTPTDISDAFSNILILKKLSSRELKSLIRNLKIEQVRLQNVLERLLIGLVPSNQIERMIAEPFGPTWHHEDVQRKIKTRLWTSSGVFEEILRDLDAAIQDMMRRFGLGPDEAAKEKDVSSMARQLKCECIAGLESMLEQNIKMEPQRQQRSQGRLIRLLRDVSGSVYRALRSGLFCTCNHDLHLRLSSPCSTAGRDSDDETILQKLEFELALTYTTDFDKRGQPVLWKEFCLRTLPPGATFNLVSMPKQLEVPQVTILQQKNSGITATGSYTATATTTCIQQTTTATAVLSAFPSLNLGPSGVKPVQGIDLCAEIRRNQKQVAVDCYGMVSDHTGTKVRMFGVYPQPSTESPDPWSVVSLKDVLANPSKFPPMSTPHRLHLAQVVSSSLLQLQQTPWVPDVLTSRDIVFLQKGPDAEVMYTDIFIAKSLPERAPKAYADKSVARGRCPALLSLGIVLLELGLGGTIESFRTQDEVPPGGSPLLLSEFRTAKRLLERRQIGSQRYSNAVKRCLWGEFDRPVLDLSNDDFRQEVYEQVVVLLEDDFKNAIGSYSVAS</sequence>
<dbReference type="Pfam" id="PF01602">
    <property type="entry name" value="Adaptin_N"/>
    <property type="match status" value="1"/>
</dbReference>
<dbReference type="InterPro" id="IPR002553">
    <property type="entry name" value="Clathrin/coatomer_adapt-like_N"/>
</dbReference>
<organism evidence="9 10">
    <name type="scientific">Colletotrichum tabaci</name>
    <dbReference type="NCBI Taxonomy" id="1209068"/>
    <lineage>
        <taxon>Eukaryota</taxon>
        <taxon>Fungi</taxon>
        <taxon>Dikarya</taxon>
        <taxon>Ascomycota</taxon>
        <taxon>Pezizomycotina</taxon>
        <taxon>Sordariomycetes</taxon>
        <taxon>Hypocreomycetidae</taxon>
        <taxon>Glomerellales</taxon>
        <taxon>Glomerellaceae</taxon>
        <taxon>Colletotrichum</taxon>
        <taxon>Colletotrichum destructivum species complex</taxon>
    </lineage>
</organism>
<keyword evidence="4" id="KW-0653">Protein transport</keyword>
<evidence type="ECO:0000256" key="1">
    <source>
        <dbReference type="ARBA" id="ARBA00004277"/>
    </source>
</evidence>
<evidence type="ECO:0000313" key="10">
    <source>
        <dbReference type="Proteomes" id="UP001327957"/>
    </source>
</evidence>
<evidence type="ECO:0000256" key="3">
    <source>
        <dbReference type="ARBA" id="ARBA00022583"/>
    </source>
</evidence>
<reference evidence="9 10" key="1">
    <citation type="submission" date="2023-04" db="EMBL/GenBank/DDBJ databases">
        <title>Colletotrichum tabacum stain YC1 causing leaf anthracnose on Nicotiana tabacum(L.) cv.</title>
        <authorList>
            <person name="Ji Z."/>
            <person name="Wang M."/>
            <person name="Zhang J."/>
            <person name="Wang N."/>
            <person name="Zhou Z."/>
        </authorList>
    </citation>
    <scope>NUCLEOTIDE SEQUENCE [LARGE SCALE GENOMIC DNA]</scope>
    <source>
        <strain evidence="9 10">YC1</strain>
    </source>
</reference>
<evidence type="ECO:0000256" key="7">
    <source>
        <dbReference type="SAM" id="MobiDB-lite"/>
    </source>
</evidence>
<evidence type="ECO:0000259" key="8">
    <source>
        <dbReference type="SMART" id="SM00809"/>
    </source>
</evidence>
<gene>
    <name evidence="9" type="ORF">QIS74_01875</name>
</gene>
<dbReference type="Proteomes" id="UP001327957">
    <property type="component" value="Unassembled WGS sequence"/>
</dbReference>
<dbReference type="Pfam" id="PF24476">
    <property type="entry name" value="DUF7580"/>
    <property type="match status" value="1"/>
</dbReference>
<dbReference type="EMBL" id="JASAOK010000002">
    <property type="protein sequence ID" value="KAK6225828.1"/>
    <property type="molecule type" value="Genomic_DNA"/>
</dbReference>
<protein>
    <recommendedName>
        <fullName evidence="8">Clathrin adaptor alpha/beta/gamma-adaptin appendage Ig-like subdomain domain-containing protein</fullName>
    </recommendedName>
</protein>
<keyword evidence="5" id="KW-0472">Membrane</keyword>
<dbReference type="FunFam" id="1.25.10.10:FF:000020">
    <property type="entry name" value="AP-2 complex subunit alpha"/>
    <property type="match status" value="1"/>
</dbReference>
<dbReference type="InterPro" id="IPR008152">
    <property type="entry name" value="Clathrin_a/b/g-adaptin_app_Ig"/>
</dbReference>
<accession>A0AAV9TRV7</accession>
<evidence type="ECO:0000256" key="2">
    <source>
        <dbReference type="ARBA" id="ARBA00022448"/>
    </source>
</evidence>
<dbReference type="InterPro" id="IPR012295">
    <property type="entry name" value="TBP_dom_sf"/>
</dbReference>
<feature type="compositionally biased region" description="Low complexity" evidence="7">
    <location>
        <begin position="657"/>
        <end position="667"/>
    </location>
</feature>
<dbReference type="Pfam" id="PF02296">
    <property type="entry name" value="Alpha_adaptin_C"/>
    <property type="match status" value="1"/>
</dbReference>
<comment type="subcellular location">
    <subcellularLocation>
        <location evidence="1">Membrane</location>
        <location evidence="1">Coated pit</location>
        <topology evidence="1">Peripheral membrane protein</topology>
        <orientation evidence="1">Cytoplasmic side</orientation>
    </subcellularLocation>
</comment>
<dbReference type="InterPro" id="IPR050840">
    <property type="entry name" value="Adaptor_Complx_Large_Subunit"/>
</dbReference>
<dbReference type="InterPro" id="IPR011989">
    <property type="entry name" value="ARM-like"/>
</dbReference>
<dbReference type="Gene3D" id="2.60.40.1230">
    <property type="match status" value="1"/>
</dbReference>
<dbReference type="InterPro" id="IPR009028">
    <property type="entry name" value="Coatomer/calthrin_app_sub_C"/>
</dbReference>
<dbReference type="GO" id="GO:0006897">
    <property type="term" value="P:endocytosis"/>
    <property type="evidence" value="ECO:0007669"/>
    <property type="project" value="UniProtKB-KW"/>
</dbReference>
<dbReference type="GO" id="GO:0030122">
    <property type="term" value="C:AP-2 adaptor complex"/>
    <property type="evidence" value="ECO:0007669"/>
    <property type="project" value="UniProtKB-ARBA"/>
</dbReference>
<dbReference type="InterPro" id="IPR003164">
    <property type="entry name" value="Clathrin_a-adaptin_app_sub_C"/>
</dbReference>
<feature type="domain" description="Clathrin adaptor alpha/beta/gamma-adaptin appendage Ig-like subdomain" evidence="8">
    <location>
        <begin position="717"/>
        <end position="830"/>
    </location>
</feature>
<dbReference type="InterPro" id="IPR013041">
    <property type="entry name" value="Clathrin_app_Ig-like_sf"/>
</dbReference>
<dbReference type="Gene3D" id="3.30.310.10">
    <property type="entry name" value="TATA-Binding Protein"/>
    <property type="match status" value="1"/>
</dbReference>
<dbReference type="SMART" id="SM00809">
    <property type="entry name" value="Alpha_adaptinC2"/>
    <property type="match status" value="1"/>
</dbReference>
<evidence type="ECO:0000256" key="4">
    <source>
        <dbReference type="ARBA" id="ARBA00022927"/>
    </source>
</evidence>
<dbReference type="InterPro" id="IPR016024">
    <property type="entry name" value="ARM-type_fold"/>
</dbReference>
<dbReference type="Gene3D" id="1.25.10.10">
    <property type="entry name" value="Leucine-rich Repeat Variant"/>
    <property type="match status" value="1"/>
</dbReference>
<keyword evidence="3" id="KW-0254">Endocytosis</keyword>
<dbReference type="SUPFAM" id="SSF48371">
    <property type="entry name" value="ARM repeat"/>
    <property type="match status" value="1"/>
</dbReference>
<dbReference type="SUPFAM" id="SSF49348">
    <property type="entry name" value="Clathrin adaptor appendage domain"/>
    <property type="match status" value="1"/>
</dbReference>
<keyword evidence="2" id="KW-0813">Transport</keyword>
<evidence type="ECO:0000256" key="6">
    <source>
        <dbReference type="ARBA" id="ARBA00023176"/>
    </source>
</evidence>
<dbReference type="PANTHER" id="PTHR22780">
    <property type="entry name" value="ADAPTIN, ALPHA/GAMMA/EPSILON"/>
    <property type="match status" value="1"/>
</dbReference>
<evidence type="ECO:0000313" key="9">
    <source>
        <dbReference type="EMBL" id="KAK6225828.1"/>
    </source>
</evidence>
<dbReference type="SUPFAM" id="SSF55711">
    <property type="entry name" value="Subdomain of clathrin and coatomer appendage domain"/>
    <property type="match status" value="1"/>
</dbReference>
<dbReference type="InterPro" id="IPR056002">
    <property type="entry name" value="DUF7580"/>
</dbReference>
<name>A0AAV9TRV7_9PEZI</name>
<dbReference type="Pfam" id="PF02883">
    <property type="entry name" value="Alpha_adaptinC2"/>
    <property type="match status" value="1"/>
</dbReference>
<proteinExistence type="predicted"/>
<dbReference type="GO" id="GO:0006886">
    <property type="term" value="P:intracellular protein transport"/>
    <property type="evidence" value="ECO:0007669"/>
    <property type="project" value="InterPro"/>
</dbReference>